<protein>
    <recommendedName>
        <fullName evidence="1">EAL domain-containing protein</fullName>
    </recommendedName>
</protein>
<dbReference type="Gene3D" id="3.20.20.450">
    <property type="entry name" value="EAL domain"/>
    <property type="match status" value="1"/>
</dbReference>
<feature type="domain" description="EAL" evidence="1">
    <location>
        <begin position="938"/>
        <end position="1183"/>
    </location>
</feature>
<dbReference type="Gene3D" id="1.10.8.730">
    <property type="match status" value="1"/>
</dbReference>
<dbReference type="SUPFAM" id="SSF141868">
    <property type="entry name" value="EAL domain-like"/>
    <property type="match status" value="1"/>
</dbReference>
<dbReference type="InterPro" id="IPR025955">
    <property type="entry name" value="TraC/Conjuga_ATPase"/>
</dbReference>
<dbReference type="PANTHER" id="PTHR38467:SF1">
    <property type="entry name" value="CONJUGATIVE TRANSFER: ASSEMBLY"/>
    <property type="match status" value="1"/>
</dbReference>
<dbReference type="InterPro" id="IPR027417">
    <property type="entry name" value="P-loop_NTPase"/>
</dbReference>
<dbReference type="RefSeq" id="WP_115571386.1">
    <property type="nucleotide sequence ID" value="NZ_NXLT01000006.1"/>
</dbReference>
<organism evidence="2 3">
    <name type="scientific">Helicobacter equorum</name>
    <dbReference type="NCBI Taxonomy" id="361872"/>
    <lineage>
        <taxon>Bacteria</taxon>
        <taxon>Pseudomonadati</taxon>
        <taxon>Campylobacterota</taxon>
        <taxon>Epsilonproteobacteria</taxon>
        <taxon>Campylobacterales</taxon>
        <taxon>Helicobacteraceae</taxon>
        <taxon>Helicobacter</taxon>
    </lineage>
</organism>
<dbReference type="Pfam" id="PF00563">
    <property type="entry name" value="EAL"/>
    <property type="match status" value="1"/>
</dbReference>
<dbReference type="CDD" id="cd01127">
    <property type="entry name" value="TrwB_TraG_TraD_VirD4"/>
    <property type="match status" value="1"/>
</dbReference>
<dbReference type="Proteomes" id="UP000256514">
    <property type="component" value="Unassembled WGS sequence"/>
</dbReference>
<dbReference type="InterPro" id="IPR053155">
    <property type="entry name" value="F-pilin_assembly_TraC"/>
</dbReference>
<name>A0A3D8IMK5_9HELI</name>
<dbReference type="InterPro" id="IPR035919">
    <property type="entry name" value="EAL_sf"/>
</dbReference>
<dbReference type="Pfam" id="PF11130">
    <property type="entry name" value="TraC_F_IV"/>
    <property type="match status" value="1"/>
</dbReference>
<comment type="caution">
    <text evidence="2">The sequence shown here is derived from an EMBL/GenBank/DDBJ whole genome shotgun (WGS) entry which is preliminary data.</text>
</comment>
<evidence type="ECO:0000259" key="1">
    <source>
        <dbReference type="PROSITE" id="PS50883"/>
    </source>
</evidence>
<dbReference type="EMBL" id="NXLT01000006">
    <property type="protein sequence ID" value="RDU66432.1"/>
    <property type="molecule type" value="Genomic_DNA"/>
</dbReference>
<gene>
    <name evidence="2" type="ORF">CQA54_06960</name>
</gene>
<dbReference type="Pfam" id="PF19044">
    <property type="entry name" value="P-loop_TraG"/>
    <property type="match status" value="2"/>
</dbReference>
<evidence type="ECO:0000313" key="3">
    <source>
        <dbReference type="Proteomes" id="UP000256514"/>
    </source>
</evidence>
<dbReference type="OrthoDB" id="5313607at2"/>
<keyword evidence="3" id="KW-1185">Reference proteome</keyword>
<evidence type="ECO:0000313" key="2">
    <source>
        <dbReference type="EMBL" id="RDU66432.1"/>
    </source>
</evidence>
<dbReference type="AlphaFoldDB" id="A0A3D8IMK5"/>
<dbReference type="InterPro" id="IPR001633">
    <property type="entry name" value="EAL_dom"/>
</dbReference>
<dbReference type="PROSITE" id="PS50883">
    <property type="entry name" value="EAL"/>
    <property type="match status" value="1"/>
</dbReference>
<dbReference type="PANTHER" id="PTHR38467">
    <property type="match status" value="1"/>
</dbReference>
<sequence>MTALLILLGIIVFFFYIKNPKRLKKIMPVLKKIWEWAIPNEWEDRQMGLTKSIIKALNDTTTISRMLLLHSYEKKDVNFGIYNLSTGRRAIGFQITPPPIATSSLVGIIKQTLKTITIKDVAVQIITYSSKDIEEYLANIERYCTCDINVGNTSSLKSMRDDRIQKLKKWSSQTMLSNGADLRARNLVSMLIFIFPKDTPINTIRTTFQQIQGILTDLNPEELSPKLVAKVYSEILKEDCSLADYDVHQRMNTQLAKNAYIKINGEDSTIEIGKRTYARVLTTNKYPIHTNIMEVQNAFFNIDGDFQNPLPGNFLLTLTIHMEDPEKLKERILKRARANMKNTAKIPPETYILFPKTKKTVQESNNIIQYIDEDNENIYEAMYSITIFEDSREKLDQSIGRLKTKFSAIEFGGWDIGVEDFGIISLQVLLWSLPFQFDKETKRWLNRYNLMFSSNISAVMPLIGAFKGSGIPILRFFARSGQVVGLDLWKSDSNYNACVIGPSGTGKSFLSNSIQASNAQAGVRSLIFDIGKSYLPLCNEIGGEFIHFAEKNQDGSSNKKCLNFFTNLITTKRHIDSFNGESINVLYETFSLRELANNDEVEIIHEDSFNSILIIVGAMCGVDLSIKDDVSSESKESQIKALLEGAINVAFFRRGREAGMREVGEALKGFAKVAEIQRHAEIYKLLTDIIIALDPYISESGKFYSYYNGTYNINTNNDFSVIELEELTQKGILYFIVFMSMLERAAQEMYFLEGRRKSVVIDEAASILANRMFAKYLDDFARRVRKYAGSLTIITQNPEDFLANSNARAVWNNTAHKFILELGSAKVEKNFKEDGLFYGYTEFIKRQMTSVRNRAPQYSEVLYIYADKISEVLLLKATPQEAAMFTTNPDEKNMKKTFQKEYGLTPQEATKMLGYFNEGIEVQEILKRLKEGDRSYTTKYWLERLRNAINNDLLIPQSQAIVDTNKDILFFEIYPYIKDLKSDDLYSYKDYGEVAVEENIMPLLNKKFIEKCVEFYKPRGIMFSFNVRVHDISIQYCEALIDIVGDYASSIFLEIPSSVLDTKDTREKALEFCSRAKEAGFMIILDHMKMENLHLGLISQIAPEIIKVDGEVILAEKRNEASCGNLDVFPNVAKSLNIKVLASHIENEELFIMAKKLGFDFFQGYYFNKPLGILENLSIEEEA</sequence>
<dbReference type="InterPro" id="IPR043964">
    <property type="entry name" value="P-loop_TraG"/>
</dbReference>
<dbReference type="SUPFAM" id="SSF52540">
    <property type="entry name" value="P-loop containing nucleoside triphosphate hydrolases"/>
    <property type="match status" value="1"/>
</dbReference>
<dbReference type="SMART" id="SM00052">
    <property type="entry name" value="EAL"/>
    <property type="match status" value="1"/>
</dbReference>
<reference evidence="2 3" key="1">
    <citation type="submission" date="2018-04" db="EMBL/GenBank/DDBJ databases">
        <title>Novel Campyloabacter and Helicobacter Species and Strains.</title>
        <authorList>
            <person name="Mannion A.J."/>
            <person name="Shen Z."/>
            <person name="Fox J.G."/>
        </authorList>
    </citation>
    <scope>NUCLEOTIDE SEQUENCE [LARGE SCALE GENOMIC DNA]</scope>
    <source>
        <strain evidence="2 3">MIT 12-6600</strain>
    </source>
</reference>
<accession>A0A3D8IMK5</accession>
<proteinExistence type="predicted"/>
<dbReference type="Gene3D" id="3.40.50.300">
    <property type="entry name" value="P-loop containing nucleotide triphosphate hydrolases"/>
    <property type="match status" value="1"/>
</dbReference>